<dbReference type="InterPro" id="IPR025662">
    <property type="entry name" value="Sigma_54_int_dom_ATP-bd_1"/>
</dbReference>
<dbReference type="GO" id="GO:0000155">
    <property type="term" value="F:phosphorelay sensor kinase activity"/>
    <property type="evidence" value="ECO:0007669"/>
    <property type="project" value="InterPro"/>
</dbReference>
<dbReference type="InterPro" id="IPR036097">
    <property type="entry name" value="HisK_dim/P_sf"/>
</dbReference>
<dbReference type="PROSITE" id="PS00675">
    <property type="entry name" value="SIGMA54_INTERACT_1"/>
    <property type="match status" value="1"/>
</dbReference>
<reference evidence="9" key="1">
    <citation type="submission" date="2020-10" db="EMBL/GenBank/DDBJ databases">
        <authorList>
            <person name="Castelo-Branco R."/>
            <person name="Eusebio N."/>
            <person name="Adriana R."/>
            <person name="Vieira A."/>
            <person name="Brugerolle De Fraissinette N."/>
            <person name="Rezende De Castro R."/>
            <person name="Schneider M.P."/>
            <person name="Vasconcelos V."/>
            <person name="Leao P.N."/>
        </authorList>
    </citation>
    <scope>NUCLEOTIDE SEQUENCE</scope>
    <source>
        <strain evidence="9">LEGE 11480</strain>
    </source>
</reference>
<feature type="domain" description="Histidine kinase" evidence="8">
    <location>
        <begin position="1549"/>
        <end position="1807"/>
    </location>
</feature>
<sequence length="1828" mass="205462">MASNSIFECLIPGYHITEQLHEGMMTTLCRGYRHNDRVPVLLQILHPEYCLPQYVEQFKERAESSQYLAVDGLVRTIDFVMHGQTPAIILEDMAGQLWQTALTERQWSIEEILEVALELANILTALHAKQYIHQQIQPQRILIHPETHQVQVLPTPAVALMGDQNLNQHSSPKSILTALAYASPEQTGRMNTAIDIRSDFYNLGVTLYQACVGSLPFPSRDMNELIHSHIARPAPTPQAKNRTIPDNLSRIILKLLAKNPDERYQSAYGLKCDLSTSLEACRNQQELDNFCPGQTDLASELSIPQRLYDRQNELGILRQTYEQASHGNIQTVLITGESGVGKSLLVKEFHSQIAHHRGYFIRGNCDAVRREVPYLALSNAFQQLFCQLLTEDEATIQAWRKRLLQGLGDRAAILCEIMPELVQIIGPQPTDLKVESAEAENRLNLAFQAFLQIFAQTPHPLVLFIDDLQWIDTASIKLLEHVLAGGQPAALMLITACRFGNSSASQEIDLRLMRNLIDGPGRRELSLSPFSSEQMQRLVADVLHTSATTIVELAELIFHRTQGNPFFAHQLLEFLYHEELLIFNFDQGQWNWDLEQIRHFGVTENVVELMEQKILKLSSQTREILQLAACIGIDFDTEMIAALSPIPNADIPQALAMAVQEGLVIPLTSPDSSSYSTLSDLGTAAHFQFLHDRVRQAFYGLIEPDTRQKLHWQIGQRLLQKMLQQRQDDQLFEVVNQLNFGRAFVIDPSAKQELAHLNLRASRRAKQAAAYRSALQYVLAGSSLLPDESWSKDYELTRDLWLEQAECQYLGGNFPAAETAFEQICTHVKTVTELVDVYTVQIVCYINQNRHQEASALGRLGLAKLNVEVPTSLTEATVLDQLNQLRLRLMQYSPAYFLALPTCEDREVQQILQLLQYFAAATISQDQSLYRWAIAQMVQRSIDGGNTDRSAYAYVAYGTILSSGFGDYDRGHQLGQVALELSQTFQAMQGLAHFSYGGLLAHWRIQFTECIQHLDSAFQHCQRRGELLYALYSSALKTDLLIMSGHNLEATEATINAFSRFAAQRQHPIMQLDALLKLQFVRSLRGLTQDASSFSSAEHQEADLYQQLHAAKTPKPTRSRYYIYKAQSLYTFGYHQSALEMATASAEIIDAHFGPAIVVEHYLYHGLVVAALHDYADAATQNSYRSILAHCLQQMQRWSYHCPSNFTARWHLLAGEQERIMGEDPTCHYDEAIGLAQAHGMLQICAIANELAGEYYWKQQHQRIARAYLNDACLAYQQWGAIAKATALQQKYRSLLTWRGNFASSTYLPLATEAATSQRLQTLDWMTIIKASQALSSEIVYSSLLEKLLTILMENAGAERGILLTRRHQTFEIEAEGNVEQAEIVFQLKQSAPTAEDLPINLLTYVERTRETILLDEAIHDLRFASDPYIQAHKLKSVLCFPIVYQGKQTGLLYLENRLIVGAFTPAQLEVVRLLTSQVSISVENAQLYADAQEHLHAAETQNLELIKSQQQLQAKTEQVEATLEDLKQTQAQLVQTEKMSGLGQLVAGVAHEVKNPLNFIQGNLEYANQYISQIFSLLERYQALYPEPPAELQTLLEEIDLEFVARDLPKLLTSMTLGTDRIQNIVSSLRTFSRTDGDEKELTNLQDGVEGTLLILRSRFNANSNRPGIEVVKEFSELPEISCYAGQLNQVVMNLIANSIDAIDEQATGFSFEANAENPKCITIVTEQVDQDCIAIRVRDNGPGMSPATQQKIFETFFTTKPAGQGTGLGLSISHQIITEKHGGRLLCKSQLGEGSEFTIMLPIDPTNALSSPDGDYLTFIDSSLLS</sequence>
<dbReference type="Pfam" id="PF02518">
    <property type="entry name" value="HATPase_c"/>
    <property type="match status" value="1"/>
</dbReference>
<evidence type="ECO:0000313" key="9">
    <source>
        <dbReference type="EMBL" id="MBE9032787.1"/>
    </source>
</evidence>
<dbReference type="InterPro" id="IPR000719">
    <property type="entry name" value="Prot_kinase_dom"/>
</dbReference>
<evidence type="ECO:0000259" key="7">
    <source>
        <dbReference type="PROSITE" id="PS50011"/>
    </source>
</evidence>
<accession>A0A928VS74</accession>
<dbReference type="Proteomes" id="UP000625316">
    <property type="component" value="Unassembled WGS sequence"/>
</dbReference>
<keyword evidence="3" id="KW-0597">Phosphoprotein</keyword>
<dbReference type="InterPro" id="IPR053159">
    <property type="entry name" value="Hybrid_Histidine_Kinase"/>
</dbReference>
<dbReference type="InterPro" id="IPR036890">
    <property type="entry name" value="HATPase_C_sf"/>
</dbReference>
<feature type="domain" description="Protein kinase" evidence="7">
    <location>
        <begin position="14"/>
        <end position="278"/>
    </location>
</feature>
<dbReference type="RefSeq" id="WP_264327603.1">
    <property type="nucleotide sequence ID" value="NZ_JADEXQ010000125.1"/>
</dbReference>
<dbReference type="SMART" id="SM00387">
    <property type="entry name" value="HATPase_c"/>
    <property type="match status" value="1"/>
</dbReference>
<dbReference type="Pfam" id="PF13191">
    <property type="entry name" value="AAA_16"/>
    <property type="match status" value="1"/>
</dbReference>
<dbReference type="SMART" id="SM00388">
    <property type="entry name" value="HisKA"/>
    <property type="match status" value="1"/>
</dbReference>
<dbReference type="SUPFAM" id="SSF52540">
    <property type="entry name" value="P-loop containing nucleoside triphosphate hydrolases"/>
    <property type="match status" value="1"/>
</dbReference>
<dbReference type="PANTHER" id="PTHR43642">
    <property type="entry name" value="HYBRID SIGNAL TRANSDUCTION HISTIDINE KINASE G"/>
    <property type="match status" value="1"/>
</dbReference>
<dbReference type="InterPro" id="IPR003018">
    <property type="entry name" value="GAF"/>
</dbReference>
<evidence type="ECO:0000256" key="1">
    <source>
        <dbReference type="ARBA" id="ARBA00000085"/>
    </source>
</evidence>
<dbReference type="PRINTS" id="PR00344">
    <property type="entry name" value="BCTRLSENSOR"/>
</dbReference>
<dbReference type="SUPFAM" id="SSF55874">
    <property type="entry name" value="ATPase domain of HSP90 chaperone/DNA topoisomerase II/histidine kinase"/>
    <property type="match status" value="1"/>
</dbReference>
<evidence type="ECO:0000256" key="2">
    <source>
        <dbReference type="ARBA" id="ARBA00012438"/>
    </source>
</evidence>
<dbReference type="Pfam" id="PF00069">
    <property type="entry name" value="Pkinase"/>
    <property type="match status" value="1"/>
</dbReference>
<dbReference type="InterPro" id="IPR003594">
    <property type="entry name" value="HATPase_dom"/>
</dbReference>
<proteinExistence type="predicted"/>
<dbReference type="Pfam" id="PF01590">
    <property type="entry name" value="GAF"/>
    <property type="match status" value="1"/>
</dbReference>
<dbReference type="PROSITE" id="PS50109">
    <property type="entry name" value="HIS_KIN"/>
    <property type="match status" value="1"/>
</dbReference>
<keyword evidence="5" id="KW-0902">Two-component regulatory system</keyword>
<dbReference type="SUPFAM" id="SSF55781">
    <property type="entry name" value="GAF domain-like"/>
    <property type="match status" value="1"/>
</dbReference>
<dbReference type="InterPro" id="IPR004358">
    <property type="entry name" value="Sig_transdc_His_kin-like_C"/>
</dbReference>
<keyword evidence="10" id="KW-1185">Reference proteome</keyword>
<dbReference type="Gene3D" id="1.10.287.130">
    <property type="match status" value="1"/>
</dbReference>
<dbReference type="SUPFAM" id="SSF47384">
    <property type="entry name" value="Homodimeric domain of signal transducing histidine kinase"/>
    <property type="match status" value="1"/>
</dbReference>
<keyword evidence="4" id="KW-0418">Kinase</keyword>
<dbReference type="PROSITE" id="PS50011">
    <property type="entry name" value="PROTEIN_KINASE_DOM"/>
    <property type="match status" value="1"/>
</dbReference>
<dbReference type="Gene3D" id="1.10.510.10">
    <property type="entry name" value="Transferase(Phosphotransferase) domain 1"/>
    <property type="match status" value="1"/>
</dbReference>
<dbReference type="InterPro" id="IPR027417">
    <property type="entry name" value="P-loop_NTPase"/>
</dbReference>
<name>A0A928VS74_9CYAN</name>
<dbReference type="PANTHER" id="PTHR43642:SF1">
    <property type="entry name" value="HYBRID SIGNAL TRANSDUCTION HISTIDINE KINASE G"/>
    <property type="match status" value="1"/>
</dbReference>
<dbReference type="EMBL" id="JADEXQ010000125">
    <property type="protein sequence ID" value="MBE9032787.1"/>
    <property type="molecule type" value="Genomic_DNA"/>
</dbReference>
<dbReference type="Pfam" id="PF00512">
    <property type="entry name" value="HisKA"/>
    <property type="match status" value="1"/>
</dbReference>
<dbReference type="SUPFAM" id="SSF56112">
    <property type="entry name" value="Protein kinase-like (PK-like)"/>
    <property type="match status" value="1"/>
</dbReference>
<dbReference type="Gene3D" id="3.30.450.40">
    <property type="match status" value="1"/>
</dbReference>
<dbReference type="Gene3D" id="3.40.50.300">
    <property type="entry name" value="P-loop containing nucleotide triphosphate hydrolases"/>
    <property type="match status" value="1"/>
</dbReference>
<dbReference type="SMART" id="SM00220">
    <property type="entry name" value="S_TKc"/>
    <property type="match status" value="1"/>
</dbReference>
<organism evidence="9 10">
    <name type="scientific">Romeriopsis navalis LEGE 11480</name>
    <dbReference type="NCBI Taxonomy" id="2777977"/>
    <lineage>
        <taxon>Bacteria</taxon>
        <taxon>Bacillati</taxon>
        <taxon>Cyanobacteriota</taxon>
        <taxon>Cyanophyceae</taxon>
        <taxon>Leptolyngbyales</taxon>
        <taxon>Leptolyngbyaceae</taxon>
        <taxon>Romeriopsis</taxon>
        <taxon>Romeriopsis navalis</taxon>
    </lineage>
</organism>
<dbReference type="InterPro" id="IPR003661">
    <property type="entry name" value="HisK_dim/P_dom"/>
</dbReference>
<evidence type="ECO:0000256" key="3">
    <source>
        <dbReference type="ARBA" id="ARBA00022553"/>
    </source>
</evidence>
<dbReference type="Gene3D" id="3.30.565.10">
    <property type="entry name" value="Histidine kinase-like ATPase, C-terminal domain"/>
    <property type="match status" value="1"/>
</dbReference>
<comment type="catalytic activity">
    <reaction evidence="1">
        <text>ATP + protein L-histidine = ADP + protein N-phospho-L-histidine.</text>
        <dbReference type="EC" id="2.7.13.3"/>
    </reaction>
</comment>
<keyword evidence="4" id="KW-0808">Transferase</keyword>
<protein>
    <recommendedName>
        <fullName evidence="2">histidine kinase</fullName>
        <ecNumber evidence="2">2.7.13.3</ecNumber>
    </recommendedName>
</protein>
<evidence type="ECO:0000256" key="5">
    <source>
        <dbReference type="ARBA" id="ARBA00023012"/>
    </source>
</evidence>
<dbReference type="EC" id="2.7.13.3" evidence="2"/>
<feature type="coiled-coil region" evidence="6">
    <location>
        <begin position="1510"/>
        <end position="1540"/>
    </location>
</feature>
<dbReference type="InterPro" id="IPR005467">
    <property type="entry name" value="His_kinase_dom"/>
</dbReference>
<dbReference type="InterPro" id="IPR011009">
    <property type="entry name" value="Kinase-like_dom_sf"/>
</dbReference>
<dbReference type="CDD" id="cd00082">
    <property type="entry name" value="HisKA"/>
    <property type="match status" value="1"/>
</dbReference>
<dbReference type="InterPro" id="IPR041664">
    <property type="entry name" value="AAA_16"/>
</dbReference>
<dbReference type="SMART" id="SM00065">
    <property type="entry name" value="GAF"/>
    <property type="match status" value="1"/>
</dbReference>
<evidence type="ECO:0000259" key="8">
    <source>
        <dbReference type="PROSITE" id="PS50109"/>
    </source>
</evidence>
<keyword evidence="6" id="KW-0175">Coiled coil</keyword>
<evidence type="ECO:0000313" key="10">
    <source>
        <dbReference type="Proteomes" id="UP000625316"/>
    </source>
</evidence>
<dbReference type="InterPro" id="IPR029016">
    <property type="entry name" value="GAF-like_dom_sf"/>
</dbReference>
<dbReference type="GO" id="GO:0005524">
    <property type="term" value="F:ATP binding"/>
    <property type="evidence" value="ECO:0007669"/>
    <property type="project" value="InterPro"/>
</dbReference>
<comment type="caution">
    <text evidence="9">The sequence shown here is derived from an EMBL/GenBank/DDBJ whole genome shotgun (WGS) entry which is preliminary data.</text>
</comment>
<evidence type="ECO:0000256" key="4">
    <source>
        <dbReference type="ARBA" id="ARBA00022777"/>
    </source>
</evidence>
<evidence type="ECO:0000256" key="6">
    <source>
        <dbReference type="SAM" id="Coils"/>
    </source>
</evidence>
<gene>
    <name evidence="9" type="ORF">IQ266_23910</name>
</gene>